<dbReference type="PANTHER" id="PTHR11986:SF79">
    <property type="entry name" value="ACETYLORNITHINE AMINOTRANSFERASE, MITOCHONDRIAL"/>
    <property type="match status" value="1"/>
</dbReference>
<comment type="cofactor">
    <cofactor evidence="1">
        <name>pyridoxal 5'-phosphate</name>
        <dbReference type="ChEBI" id="CHEBI:597326"/>
    </cofactor>
</comment>
<dbReference type="InterPro" id="IPR050103">
    <property type="entry name" value="Class-III_PLP-dep_AT"/>
</dbReference>
<evidence type="ECO:0000256" key="5">
    <source>
        <dbReference type="RuleBase" id="RU003560"/>
    </source>
</evidence>
<dbReference type="FunFam" id="3.40.640.10:FF:000100">
    <property type="entry name" value="Putative acetylornithine aminotransferase"/>
    <property type="match status" value="1"/>
</dbReference>
<keyword evidence="4 5" id="KW-0663">Pyridoxal phosphate</keyword>
<evidence type="ECO:0000313" key="6">
    <source>
        <dbReference type="EMBL" id="THH37651.1"/>
    </source>
</evidence>
<proteinExistence type="inferred from homology"/>
<dbReference type="InterPro" id="IPR005814">
    <property type="entry name" value="Aminotrans_3"/>
</dbReference>
<dbReference type="Pfam" id="PF00202">
    <property type="entry name" value="Aminotran_3"/>
    <property type="match status" value="1"/>
</dbReference>
<evidence type="ECO:0000256" key="2">
    <source>
        <dbReference type="ARBA" id="ARBA00022576"/>
    </source>
</evidence>
<dbReference type="GO" id="GO:0030170">
    <property type="term" value="F:pyridoxal phosphate binding"/>
    <property type="evidence" value="ECO:0007669"/>
    <property type="project" value="InterPro"/>
</dbReference>
<organism evidence="6 7">
    <name type="scientific">Neolewinella litorea</name>
    <dbReference type="NCBI Taxonomy" id="2562452"/>
    <lineage>
        <taxon>Bacteria</taxon>
        <taxon>Pseudomonadati</taxon>
        <taxon>Bacteroidota</taxon>
        <taxon>Saprospiria</taxon>
        <taxon>Saprospirales</taxon>
        <taxon>Lewinellaceae</taxon>
        <taxon>Neolewinella</taxon>
    </lineage>
</organism>
<dbReference type="InterPro" id="IPR015422">
    <property type="entry name" value="PyrdxlP-dep_Trfase_small"/>
</dbReference>
<dbReference type="InterPro" id="IPR015424">
    <property type="entry name" value="PyrdxlP-dep_Trfase"/>
</dbReference>
<keyword evidence="2 6" id="KW-0032">Aminotransferase</keyword>
<dbReference type="InterPro" id="IPR015421">
    <property type="entry name" value="PyrdxlP-dep_Trfase_major"/>
</dbReference>
<comment type="caution">
    <text evidence="6">The sequence shown here is derived from an EMBL/GenBank/DDBJ whole genome shotgun (WGS) entry which is preliminary data.</text>
</comment>
<dbReference type="InterPro" id="IPR049704">
    <property type="entry name" value="Aminotrans_3_PPA_site"/>
</dbReference>
<evidence type="ECO:0000313" key="7">
    <source>
        <dbReference type="Proteomes" id="UP000308528"/>
    </source>
</evidence>
<dbReference type="PROSITE" id="PS00600">
    <property type="entry name" value="AA_TRANSFER_CLASS_3"/>
    <property type="match status" value="1"/>
</dbReference>
<dbReference type="GO" id="GO:0008483">
    <property type="term" value="F:transaminase activity"/>
    <property type="evidence" value="ECO:0007669"/>
    <property type="project" value="UniProtKB-KW"/>
</dbReference>
<comment type="similarity">
    <text evidence="5">Belongs to the class-III pyridoxal-phosphate-dependent aminotransferase family.</text>
</comment>
<dbReference type="Proteomes" id="UP000308528">
    <property type="component" value="Unassembled WGS sequence"/>
</dbReference>
<gene>
    <name evidence="6" type="ORF">E4021_13225</name>
</gene>
<evidence type="ECO:0000256" key="3">
    <source>
        <dbReference type="ARBA" id="ARBA00022679"/>
    </source>
</evidence>
<name>A0A4S4NHH1_9BACT</name>
<dbReference type="PIRSF" id="PIRSF000521">
    <property type="entry name" value="Transaminase_4ab_Lys_Orn"/>
    <property type="match status" value="1"/>
</dbReference>
<protein>
    <submittedName>
        <fullName evidence="6">Aspartate aminotransferase family protein</fullName>
    </submittedName>
</protein>
<dbReference type="EMBL" id="SRSF01000006">
    <property type="protein sequence ID" value="THH37651.1"/>
    <property type="molecule type" value="Genomic_DNA"/>
</dbReference>
<dbReference type="PANTHER" id="PTHR11986">
    <property type="entry name" value="AMINOTRANSFERASE CLASS III"/>
    <property type="match status" value="1"/>
</dbReference>
<dbReference type="SUPFAM" id="SSF53383">
    <property type="entry name" value="PLP-dependent transferases"/>
    <property type="match status" value="1"/>
</dbReference>
<keyword evidence="7" id="KW-1185">Reference proteome</keyword>
<dbReference type="RefSeq" id="WP_136459844.1">
    <property type="nucleotide sequence ID" value="NZ_SRSF01000006.1"/>
</dbReference>
<reference evidence="6 7" key="1">
    <citation type="submission" date="2019-04" db="EMBL/GenBank/DDBJ databases">
        <title>Lewinella litorea sp. nov., isolated from a marine sand.</title>
        <authorList>
            <person name="Yoon J.-H."/>
        </authorList>
    </citation>
    <scope>NUCLEOTIDE SEQUENCE [LARGE SCALE GENOMIC DNA]</scope>
    <source>
        <strain evidence="6 7">HSMS-39</strain>
    </source>
</reference>
<keyword evidence="3 6" id="KW-0808">Transferase</keyword>
<evidence type="ECO:0000256" key="4">
    <source>
        <dbReference type="ARBA" id="ARBA00022898"/>
    </source>
</evidence>
<evidence type="ECO:0000256" key="1">
    <source>
        <dbReference type="ARBA" id="ARBA00001933"/>
    </source>
</evidence>
<dbReference type="Gene3D" id="3.90.1150.10">
    <property type="entry name" value="Aspartate Aminotransferase, domain 1"/>
    <property type="match status" value="1"/>
</dbReference>
<dbReference type="Gene3D" id="3.40.640.10">
    <property type="entry name" value="Type I PLP-dependent aspartate aminotransferase-like (Major domain)"/>
    <property type="match status" value="1"/>
</dbReference>
<dbReference type="CDD" id="cd00610">
    <property type="entry name" value="OAT_like"/>
    <property type="match status" value="1"/>
</dbReference>
<dbReference type="OrthoDB" id="730777at2"/>
<sequence>MQLYDVYSLYPIEPVRGEGSYVFTADGTRYLDFYGGHAVISIGHAHPHYVRMVADQVGKLGFYSNSVENALQQELADKLGRLSGLDDYQLFLVSSGAEANENALKLASFRTGRRRVIAFRGGFHGRTSAAVNATDNEGIKAPINRNYPVTFLEINDLDALRRELKKGDVAAVIIEGIQGIGGIHIPDVGYLEALPELCHAHGTLLILDEVQSGYGRSGKFFAFQHSDIRPDIITVAKGMGNGFPIGGVLIAPEIPAIKGQLGTTFGGSHLACAAGIAVLDVLEREALMDNASRLGDYLQTELKATGRFREVRGHGLMIGLDMDEPIGELRKKLLFEHQVFTGSAKDPNTIRLLPPLNVGREDCDVVIGAFREALVAG</sequence>
<accession>A0A4S4NHH1</accession>
<dbReference type="GO" id="GO:0042802">
    <property type="term" value="F:identical protein binding"/>
    <property type="evidence" value="ECO:0007669"/>
    <property type="project" value="TreeGrafter"/>
</dbReference>
<dbReference type="AlphaFoldDB" id="A0A4S4NHH1"/>